<protein>
    <recommendedName>
        <fullName evidence="4">F-box domain-containing protein</fullName>
    </recommendedName>
</protein>
<organism evidence="2 3">
    <name type="scientific">Paramarasmius palmivorus</name>
    <dbReference type="NCBI Taxonomy" id="297713"/>
    <lineage>
        <taxon>Eukaryota</taxon>
        <taxon>Fungi</taxon>
        <taxon>Dikarya</taxon>
        <taxon>Basidiomycota</taxon>
        <taxon>Agaricomycotina</taxon>
        <taxon>Agaricomycetes</taxon>
        <taxon>Agaricomycetidae</taxon>
        <taxon>Agaricales</taxon>
        <taxon>Marasmiineae</taxon>
        <taxon>Marasmiaceae</taxon>
        <taxon>Paramarasmius</taxon>
    </lineage>
</organism>
<evidence type="ECO:0000313" key="2">
    <source>
        <dbReference type="EMBL" id="KAK7026133.1"/>
    </source>
</evidence>
<keyword evidence="3" id="KW-1185">Reference proteome</keyword>
<dbReference type="EMBL" id="JAYKXP010000106">
    <property type="protein sequence ID" value="KAK7026133.1"/>
    <property type="molecule type" value="Genomic_DNA"/>
</dbReference>
<evidence type="ECO:0000313" key="3">
    <source>
        <dbReference type="Proteomes" id="UP001383192"/>
    </source>
</evidence>
<sequence length="220" mass="24864">MTSIALDTALSLKPFILTDTALTMSNTFDYTFFDDPNWFNNINNDLLPCSNASGFLSSCSYPPVPTSILRSNCAPSQTDVTQTNAILQEEQQELQRYDEEIRRSRLVLESLEAERDLLDRKMQERRSWLAPIRRLSKEVLGKIFAVTVGLSESDFSLAIGYDYGDDESDDEYSSSVQAPALALSQVSSHWRNVACEQRSIWSSIHLELHKMEADFTGCID</sequence>
<dbReference type="AlphaFoldDB" id="A0AAW0BIB1"/>
<name>A0AAW0BIB1_9AGAR</name>
<accession>A0AAW0BIB1</accession>
<comment type="caution">
    <text evidence="2">The sequence shown here is derived from an EMBL/GenBank/DDBJ whole genome shotgun (WGS) entry which is preliminary data.</text>
</comment>
<reference evidence="2 3" key="1">
    <citation type="submission" date="2024-01" db="EMBL/GenBank/DDBJ databases">
        <title>A draft genome for a cacao thread blight-causing isolate of Paramarasmius palmivorus.</title>
        <authorList>
            <person name="Baruah I.K."/>
            <person name="Bukari Y."/>
            <person name="Amoako-Attah I."/>
            <person name="Meinhardt L.W."/>
            <person name="Bailey B.A."/>
            <person name="Cohen S.P."/>
        </authorList>
    </citation>
    <scope>NUCLEOTIDE SEQUENCE [LARGE SCALE GENOMIC DNA]</scope>
    <source>
        <strain evidence="2 3">GH-12</strain>
    </source>
</reference>
<dbReference type="Proteomes" id="UP001383192">
    <property type="component" value="Unassembled WGS sequence"/>
</dbReference>
<evidence type="ECO:0008006" key="4">
    <source>
        <dbReference type="Google" id="ProtNLM"/>
    </source>
</evidence>
<keyword evidence="1" id="KW-0175">Coiled coil</keyword>
<gene>
    <name evidence="2" type="ORF">VNI00_015708</name>
</gene>
<evidence type="ECO:0000256" key="1">
    <source>
        <dbReference type="SAM" id="Coils"/>
    </source>
</evidence>
<proteinExistence type="predicted"/>
<feature type="coiled-coil region" evidence="1">
    <location>
        <begin position="80"/>
        <end position="121"/>
    </location>
</feature>